<dbReference type="EMBL" id="CP011311">
    <property type="protein sequence ID" value="AKE38671.1"/>
    <property type="molecule type" value="Genomic_DNA"/>
</dbReference>
<proteinExistence type="predicted"/>
<keyword evidence="2" id="KW-1185">Reference proteome</keyword>
<dbReference type="RefSeq" id="WP_052097799.1">
    <property type="nucleotide sequence ID" value="NZ_CP011311.1"/>
</dbReference>
<sequence>MLEVLLGLLMWTTFMALPLRGLRIDWSLLRWCVGINLLLAPVVAFAVTRLLNDAPMATVAFLVLIAPCVDYVVVFNRIAGGSANLLQVTPVLLAVQMLAFALLLPGLADPVIFIQPFVLLIVLPLIAAWFLQRYDPAATIADKAMNPLLIAVVLLILVTYAPELNTSYLGLSGVYALFALCMWGGTYTLTTIAKTKQPTAIATTFSGVTRNSLVVLPVLMALPIDNVPAIVVTQTLVELVFMFTMARIMRRPADLSV</sequence>
<dbReference type="InterPro" id="IPR038770">
    <property type="entry name" value="Na+/solute_symporter_sf"/>
</dbReference>
<dbReference type="Proteomes" id="UP000033566">
    <property type="component" value="Chromosome"/>
</dbReference>
<dbReference type="OrthoDB" id="3254016at2"/>
<dbReference type="STRING" id="161896.UL81_03460"/>
<dbReference type="Gene3D" id="1.20.1530.20">
    <property type="match status" value="1"/>
</dbReference>
<organism evidence="1 2">
    <name type="scientific">Corynebacterium camporealensis</name>
    <dbReference type="NCBI Taxonomy" id="161896"/>
    <lineage>
        <taxon>Bacteria</taxon>
        <taxon>Bacillati</taxon>
        <taxon>Actinomycetota</taxon>
        <taxon>Actinomycetes</taxon>
        <taxon>Mycobacteriales</taxon>
        <taxon>Corynebacteriaceae</taxon>
        <taxon>Corynebacterium</taxon>
    </lineage>
</organism>
<reference evidence="1 2" key="1">
    <citation type="journal article" date="2015" name="Genome Announc.">
        <title>Complete Genome Sequence of Corynebacterium camporealensis DSM 44610, Isolated from the Milk of a Manchega Sheep with Subclinical Mastitis.</title>
        <authorList>
            <person name="Ruckert C."/>
            <person name="Albersmeier A."/>
            <person name="Winkler A."/>
            <person name="Tauch A."/>
        </authorList>
    </citation>
    <scope>NUCLEOTIDE SEQUENCE [LARGE SCALE GENOMIC DNA]</scope>
    <source>
        <strain evidence="1 2">DSM 44610</strain>
    </source>
</reference>
<dbReference type="AlphaFoldDB" id="A0A0F6TAK0"/>
<evidence type="ECO:0000313" key="2">
    <source>
        <dbReference type="Proteomes" id="UP000033566"/>
    </source>
</evidence>
<dbReference type="KEGG" id="ccj:UL81_03460"/>
<gene>
    <name evidence="1" type="ORF">UL81_03460</name>
</gene>
<dbReference type="PATRIC" id="fig|161896.4.peg.682"/>
<protein>
    <submittedName>
        <fullName evidence="1">Uncharacterized protein</fullName>
    </submittedName>
</protein>
<evidence type="ECO:0000313" key="1">
    <source>
        <dbReference type="EMBL" id="AKE38671.1"/>
    </source>
</evidence>
<accession>A0A0F6TAK0</accession>
<name>A0A0F6TAK0_9CORY</name>
<dbReference type="HOGENOM" id="CLU_022869_1_1_11"/>